<proteinExistence type="predicted"/>
<gene>
    <name evidence="1" type="ORF">B0T25DRAFT_18422</name>
</gene>
<protein>
    <submittedName>
        <fullName evidence="1">Uncharacterized protein</fullName>
    </submittedName>
</protein>
<reference evidence="1" key="2">
    <citation type="submission" date="2023-06" db="EMBL/GenBank/DDBJ databases">
        <authorList>
            <consortium name="Lawrence Berkeley National Laboratory"/>
            <person name="Haridas S."/>
            <person name="Hensen N."/>
            <person name="Bonometti L."/>
            <person name="Westerberg I."/>
            <person name="Brannstrom I.O."/>
            <person name="Guillou S."/>
            <person name="Cros-Aarteil S."/>
            <person name="Calhoun S."/>
            <person name="Kuo A."/>
            <person name="Mondo S."/>
            <person name="Pangilinan J."/>
            <person name="Riley R."/>
            <person name="Labutti K."/>
            <person name="Andreopoulos B."/>
            <person name="Lipzen A."/>
            <person name="Chen C."/>
            <person name="Yanf M."/>
            <person name="Daum C."/>
            <person name="Ng V."/>
            <person name="Clum A."/>
            <person name="Steindorff A."/>
            <person name="Ohm R."/>
            <person name="Martin F."/>
            <person name="Silar P."/>
            <person name="Natvig D."/>
            <person name="Lalanne C."/>
            <person name="Gautier V."/>
            <person name="Ament-Velasquez S.L."/>
            <person name="Kruys A."/>
            <person name="Hutchinson M.I."/>
            <person name="Powell A.J."/>
            <person name="Barry K."/>
            <person name="Miller A.N."/>
            <person name="Grigoriev I.V."/>
            <person name="Debuchy R."/>
            <person name="Gladieux P."/>
            <person name="Thoren M.H."/>
            <person name="Johannesson H."/>
        </authorList>
    </citation>
    <scope>NUCLEOTIDE SEQUENCE</scope>
    <source>
        <strain evidence="1">CBS 955.72</strain>
    </source>
</reference>
<accession>A0AAJ0HU85</accession>
<dbReference type="AlphaFoldDB" id="A0AAJ0HU85"/>
<comment type="caution">
    <text evidence="1">The sequence shown here is derived from an EMBL/GenBank/DDBJ whole genome shotgun (WGS) entry which is preliminary data.</text>
</comment>
<sequence>MQAIFLPARYLFRHLMPVPTRVEPLNACKCMGLARLFHHHVSCMDGRRVWAPEALRRLAPYLPTLPTAIPHFATLVLLVDPGCGDYRRLLASLSKPAIEQEASERPDLQSHFFPTPQTCAGCGFCIVPVPVGWGDIRELVCSAHLYHQHGTSQRHPPRVQIPVWLSRPSAVRRVGFLLLRRHSRLTSLQARGSSVPTRRQRKPPSFLPCCKQRFSSRGALSRRNGSWPGVLARLCCGPLVGNGL</sequence>
<organism evidence="1 2">
    <name type="scientific">Lasiosphaeria hispida</name>
    <dbReference type="NCBI Taxonomy" id="260671"/>
    <lineage>
        <taxon>Eukaryota</taxon>
        <taxon>Fungi</taxon>
        <taxon>Dikarya</taxon>
        <taxon>Ascomycota</taxon>
        <taxon>Pezizomycotina</taxon>
        <taxon>Sordariomycetes</taxon>
        <taxon>Sordariomycetidae</taxon>
        <taxon>Sordariales</taxon>
        <taxon>Lasiosphaeriaceae</taxon>
        <taxon>Lasiosphaeria</taxon>
    </lineage>
</organism>
<keyword evidence="2" id="KW-1185">Reference proteome</keyword>
<dbReference type="EMBL" id="JAUIQD010000001">
    <property type="protein sequence ID" value="KAK3362811.1"/>
    <property type="molecule type" value="Genomic_DNA"/>
</dbReference>
<reference evidence="1" key="1">
    <citation type="journal article" date="2023" name="Mol. Phylogenet. Evol.">
        <title>Genome-scale phylogeny and comparative genomics of the fungal order Sordariales.</title>
        <authorList>
            <person name="Hensen N."/>
            <person name="Bonometti L."/>
            <person name="Westerberg I."/>
            <person name="Brannstrom I.O."/>
            <person name="Guillou S."/>
            <person name="Cros-Aarteil S."/>
            <person name="Calhoun S."/>
            <person name="Haridas S."/>
            <person name="Kuo A."/>
            <person name="Mondo S."/>
            <person name="Pangilinan J."/>
            <person name="Riley R."/>
            <person name="LaButti K."/>
            <person name="Andreopoulos B."/>
            <person name="Lipzen A."/>
            <person name="Chen C."/>
            <person name="Yan M."/>
            <person name="Daum C."/>
            <person name="Ng V."/>
            <person name="Clum A."/>
            <person name="Steindorff A."/>
            <person name="Ohm R.A."/>
            <person name="Martin F."/>
            <person name="Silar P."/>
            <person name="Natvig D.O."/>
            <person name="Lalanne C."/>
            <person name="Gautier V."/>
            <person name="Ament-Velasquez S.L."/>
            <person name="Kruys A."/>
            <person name="Hutchinson M.I."/>
            <person name="Powell A.J."/>
            <person name="Barry K."/>
            <person name="Miller A.N."/>
            <person name="Grigoriev I.V."/>
            <person name="Debuchy R."/>
            <person name="Gladieux P."/>
            <person name="Hiltunen Thoren M."/>
            <person name="Johannesson H."/>
        </authorList>
    </citation>
    <scope>NUCLEOTIDE SEQUENCE</scope>
    <source>
        <strain evidence="1">CBS 955.72</strain>
    </source>
</reference>
<dbReference type="Proteomes" id="UP001275084">
    <property type="component" value="Unassembled WGS sequence"/>
</dbReference>
<evidence type="ECO:0000313" key="1">
    <source>
        <dbReference type="EMBL" id="KAK3362811.1"/>
    </source>
</evidence>
<name>A0AAJ0HU85_9PEZI</name>
<evidence type="ECO:0000313" key="2">
    <source>
        <dbReference type="Proteomes" id="UP001275084"/>
    </source>
</evidence>